<evidence type="ECO:0000259" key="5">
    <source>
        <dbReference type="Pfam" id="PF02782"/>
    </source>
</evidence>
<dbReference type="Pfam" id="PF02782">
    <property type="entry name" value="FGGY_C"/>
    <property type="match status" value="1"/>
</dbReference>
<dbReference type="RefSeq" id="WP_222199285.1">
    <property type="nucleotide sequence ID" value="NZ_JAIMFO010000005.1"/>
</dbReference>
<dbReference type="Pfam" id="PF00370">
    <property type="entry name" value="FGGY_N"/>
    <property type="match status" value="1"/>
</dbReference>
<dbReference type="InterPro" id="IPR018484">
    <property type="entry name" value="FGGY_N"/>
</dbReference>
<dbReference type="PIRSF" id="PIRSF000538">
    <property type="entry name" value="GlpK"/>
    <property type="match status" value="1"/>
</dbReference>
<keyword evidence="2" id="KW-0808">Transferase</keyword>
<comment type="similarity">
    <text evidence="1">Belongs to the FGGY kinase family.</text>
</comment>
<feature type="domain" description="Carbohydrate kinase FGGY N-terminal" evidence="4">
    <location>
        <begin position="6"/>
        <end position="245"/>
    </location>
</feature>
<evidence type="ECO:0008006" key="8">
    <source>
        <dbReference type="Google" id="ProtNLM"/>
    </source>
</evidence>
<evidence type="ECO:0000313" key="6">
    <source>
        <dbReference type="EMBL" id="MBY4797577.1"/>
    </source>
</evidence>
<dbReference type="InterPro" id="IPR018485">
    <property type="entry name" value="FGGY_C"/>
</dbReference>
<proteinExistence type="inferred from homology"/>
<feature type="domain" description="Carbohydrate kinase FGGY C-terminal" evidence="5">
    <location>
        <begin position="257"/>
        <end position="447"/>
    </location>
</feature>
<dbReference type="InterPro" id="IPR000577">
    <property type="entry name" value="Carb_kinase_FGGY"/>
</dbReference>
<evidence type="ECO:0000256" key="2">
    <source>
        <dbReference type="ARBA" id="ARBA00022679"/>
    </source>
</evidence>
<evidence type="ECO:0000256" key="3">
    <source>
        <dbReference type="ARBA" id="ARBA00022777"/>
    </source>
</evidence>
<dbReference type="PANTHER" id="PTHR43095">
    <property type="entry name" value="SUGAR KINASE"/>
    <property type="match status" value="1"/>
</dbReference>
<keyword evidence="3" id="KW-0418">Kinase</keyword>
<evidence type="ECO:0000259" key="4">
    <source>
        <dbReference type="Pfam" id="PF00370"/>
    </source>
</evidence>
<sequence>MRSMEYAIGIDVGTTNSKVLLCRLPACDVVHLEKFATPKIEDGTYVDFDVHALKHELARALTACADVADMVPISFISVASVGESGVLVYPDGSHDGSSIAWFDTRGREYVDELHADGSAAVYYERMGIPAHSNYGLFKLLWMRDHGSQVAGATWLPLGDFVAWWLNGERAQDESLASRTFVMDVASGKTDTSILERYGLDASLFPHLVESGVSRGAVRPEIARRTGLPANCQVCVAGHDHMAGSIACDLDPDSEILNSTGTSEGILRLNREPVLTNGSFQARLSNGRYVRDGRFSYYASLPTAGFALEWVAEMMGIDQDTFFDVLPARMHRRYLADEFVGRELVFIPHLRGSGPPRRSVHAKGCLYGFSDTTTREDLFYGATLGLALELKNLYDHMLGNEGCRVAKVIGPSIKSPLWMQLKADALGVEVRACRVRESVARGAVMLAAQKAGREVVSEFESTVYTCNPERHSYLSELFSEHYRAVEEVIAAIEP</sequence>
<organism evidence="6 7">
    <name type="scientific">Collinsella ureilytica</name>
    <dbReference type="NCBI Taxonomy" id="2869515"/>
    <lineage>
        <taxon>Bacteria</taxon>
        <taxon>Bacillati</taxon>
        <taxon>Actinomycetota</taxon>
        <taxon>Coriobacteriia</taxon>
        <taxon>Coriobacteriales</taxon>
        <taxon>Coriobacteriaceae</taxon>
        <taxon>Collinsella</taxon>
    </lineage>
</organism>
<dbReference type="CDD" id="cd07773">
    <property type="entry name" value="ASKHA_NBD_FGGY_FK"/>
    <property type="match status" value="1"/>
</dbReference>
<evidence type="ECO:0000313" key="7">
    <source>
        <dbReference type="Proteomes" id="UP000700908"/>
    </source>
</evidence>
<protein>
    <recommendedName>
        <fullName evidence="8">Carbohydrate kinase</fullName>
    </recommendedName>
</protein>
<dbReference type="Gene3D" id="3.30.420.40">
    <property type="match status" value="2"/>
</dbReference>
<dbReference type="EMBL" id="JAIMFO010000005">
    <property type="protein sequence ID" value="MBY4797577.1"/>
    <property type="molecule type" value="Genomic_DNA"/>
</dbReference>
<keyword evidence="7" id="KW-1185">Reference proteome</keyword>
<gene>
    <name evidence="6" type="ORF">K6V98_04310</name>
</gene>
<dbReference type="InterPro" id="IPR050406">
    <property type="entry name" value="FGGY_Carb_Kinase"/>
</dbReference>
<accession>A0ABS7MJM8</accession>
<dbReference type="SUPFAM" id="SSF53067">
    <property type="entry name" value="Actin-like ATPase domain"/>
    <property type="match status" value="2"/>
</dbReference>
<comment type="caution">
    <text evidence="6">The sequence shown here is derived from an EMBL/GenBank/DDBJ whole genome shotgun (WGS) entry which is preliminary data.</text>
</comment>
<name>A0ABS7MJM8_9ACTN</name>
<reference evidence="6 7" key="1">
    <citation type="submission" date="2021-08" db="EMBL/GenBank/DDBJ databases">
        <title>Collinsella faecalis sp. nov. isolated from swine faeces.</title>
        <authorList>
            <person name="Oh B.S."/>
            <person name="Lee J.H."/>
        </authorList>
    </citation>
    <scope>NUCLEOTIDE SEQUENCE [LARGE SCALE GENOMIC DNA]</scope>
    <source>
        <strain evidence="6 7">AGMB00827</strain>
    </source>
</reference>
<evidence type="ECO:0000256" key="1">
    <source>
        <dbReference type="ARBA" id="ARBA00009156"/>
    </source>
</evidence>
<dbReference type="InterPro" id="IPR043129">
    <property type="entry name" value="ATPase_NBD"/>
</dbReference>
<dbReference type="Proteomes" id="UP000700908">
    <property type="component" value="Unassembled WGS sequence"/>
</dbReference>